<dbReference type="InterPro" id="IPR038081">
    <property type="entry name" value="CalX-like_sf"/>
</dbReference>
<keyword evidence="4" id="KW-1185">Reference proteome</keyword>
<dbReference type="Pfam" id="PF20009">
    <property type="entry name" value="GEVED"/>
    <property type="match status" value="1"/>
</dbReference>
<dbReference type="InterPro" id="IPR045474">
    <property type="entry name" value="GEVED"/>
</dbReference>
<dbReference type="GO" id="GO:0000272">
    <property type="term" value="P:polysaccharide catabolic process"/>
    <property type="evidence" value="ECO:0007669"/>
    <property type="project" value="InterPro"/>
</dbReference>
<name>A0A5B1CI04_9BACT</name>
<feature type="region of interest" description="Disordered" evidence="1">
    <location>
        <begin position="967"/>
        <end position="1001"/>
    </location>
</feature>
<comment type="caution">
    <text evidence="3">The sequence shown here is derived from an EMBL/GenBank/DDBJ whole genome shotgun (WGS) entry which is preliminary data.</text>
</comment>
<dbReference type="SUPFAM" id="SSF141072">
    <property type="entry name" value="CalX-like"/>
    <property type="match status" value="1"/>
</dbReference>
<gene>
    <name evidence="3" type="ORF">LF1_23980</name>
</gene>
<organism evidence="3 4">
    <name type="scientific">Rubripirellula obstinata</name>
    <dbReference type="NCBI Taxonomy" id="406547"/>
    <lineage>
        <taxon>Bacteria</taxon>
        <taxon>Pseudomonadati</taxon>
        <taxon>Planctomycetota</taxon>
        <taxon>Planctomycetia</taxon>
        <taxon>Pirellulales</taxon>
        <taxon>Pirellulaceae</taxon>
        <taxon>Rubripirellula</taxon>
    </lineage>
</organism>
<sequence length="1285" mass="138323">MAKKYSTIERLAGLVYRKANRRNRAGIRAGIRTSASGRRGLRLESLEKRQLLAASVIAPVDVELQSVEDSYLQYGTNQNDGNGGSHWYNGSGLTDASIVETGDPIPAAWPEHVSGNHRNRVSRIRDAAEFNTLTFDLGGTFDVSGMVLWNSTEDGQSDRGFENTVLSYSTDGGLTFTGSDALTWTQRIDDEPANANPSTTFGPEVEMLPAVVAGVTHVRMVVDNFSPGGSDKIVMASELRFIGDETPSPVIVVAPVRVELTSVNDSFLQDGSANANWYNGSGLSDASIVETGDSIPEVWPTHAAGHDVERVTRIRNANEFNTLTFDLGERLDLIGMVLWNGSEPNRPTRGIENTVLSYSTDGGLTFSGSDTLTWMNRSEATVNPNGHLPEVQMLDAPIRDVTHVRMVVDNFSDNGSDRIVAADEIRFLGQGRSVPTVANLAGRTVNDQFDRRQGIEGSRALDLTVTLSSRNFSGAPISFDLEDLGTGTATVGLDYQPIPAGAKITVPVGAISGSFRVDVFDDALIEPTETLNARISNSSNSSSVIGQATTTATIRDNDVAGITLIGADNLQVSESGQTDSYTVQLDTIPTGAVEITATADSETEISTDGVNFAATQILTLTDTAPQTITVRAVDDLVIEDTHQATITHAITGTVVDPNYPDVKVEDLYTQTGDDPLTFQDLLDSGALPRGFNSNGGVLGSAIDVNNAAFEQGVNAGIPIPQNIRLHTLGHSQLLRPDFDNWTRWYQEDGNTQIYRLFEGEENTHSDRLLAARTETHTTGDFSHGVWNEFSASYMIMKPETMSIFQSFQGGFQWSVHIGMDADGSVNMTHRRVGDDIHVKVPLGVDMIGKRFDVLIRDDGFNYQVYFNGELMGTGFWQRDPTSRFSFRWGPYVGEKPVTRDTMLFVTGVTMRADAADPIGLVPYRPATTALSIADASAEITDNDDDTQLDFGDAPFLTLLSDDGARHFAGGPQLGSSRDVESDGSPSPNADGDGDDEDGVMFGGINVNGSMAAVNIELPENNEGFIDAWIDFNGNRVWEASEKILDRVFVDQSMQTLNYDLPIVMTTGDTYARVRLSSAGGLGPTGLAADGEVEDYRVSIVDPPQVESIVVNEGSSQRSSLDSIRVTFDGSVVINQTDGDPFQITQAGSTGSLTPLAFIRQVNDKTVVDLTFAAGDSYVNNFGSLLDGDYQLKIDASLVTYQGVELDGNRDGSAGDDYEMSATDGLFRKYGDADGDDSVGLSDFATFRSVFGTSSNNAADLSGLDSDGDGDIGLTDFAAFRANFGR</sequence>
<proteinExistence type="predicted"/>
<dbReference type="RefSeq" id="WP_068259777.1">
    <property type="nucleotide sequence ID" value="NZ_LWSK01000012.1"/>
</dbReference>
<feature type="domain" description="GEVED" evidence="2">
    <location>
        <begin position="1025"/>
        <end position="1097"/>
    </location>
</feature>
<dbReference type="PROSITE" id="PS00018">
    <property type="entry name" value="EF_HAND_1"/>
    <property type="match status" value="2"/>
</dbReference>
<evidence type="ECO:0000313" key="4">
    <source>
        <dbReference type="Proteomes" id="UP000322699"/>
    </source>
</evidence>
<dbReference type="Gene3D" id="2.60.40.2030">
    <property type="match status" value="1"/>
</dbReference>
<dbReference type="Gene3D" id="1.10.1330.10">
    <property type="entry name" value="Dockerin domain"/>
    <property type="match status" value="1"/>
</dbReference>
<protein>
    <recommendedName>
        <fullName evidence="2">GEVED domain-containing protein</fullName>
    </recommendedName>
</protein>
<evidence type="ECO:0000256" key="1">
    <source>
        <dbReference type="SAM" id="MobiDB-lite"/>
    </source>
</evidence>
<dbReference type="Gene3D" id="2.60.120.260">
    <property type="entry name" value="Galactose-binding domain-like"/>
    <property type="match status" value="1"/>
</dbReference>
<dbReference type="EMBL" id="VRLW01000001">
    <property type="protein sequence ID" value="KAA1259861.1"/>
    <property type="molecule type" value="Genomic_DNA"/>
</dbReference>
<dbReference type="Proteomes" id="UP000322699">
    <property type="component" value="Unassembled WGS sequence"/>
</dbReference>
<evidence type="ECO:0000313" key="3">
    <source>
        <dbReference type="EMBL" id="KAA1259861.1"/>
    </source>
</evidence>
<accession>A0A5B1CI04</accession>
<dbReference type="OrthoDB" id="2806980at2"/>
<reference evidence="3 4" key="1">
    <citation type="submission" date="2019-08" db="EMBL/GenBank/DDBJ databases">
        <title>Deep-cultivation of Planctomycetes and their phenomic and genomic characterization uncovers novel biology.</title>
        <authorList>
            <person name="Wiegand S."/>
            <person name="Jogler M."/>
            <person name="Boedeker C."/>
            <person name="Pinto D."/>
            <person name="Vollmers J."/>
            <person name="Rivas-Marin E."/>
            <person name="Kohn T."/>
            <person name="Peeters S.H."/>
            <person name="Heuer A."/>
            <person name="Rast P."/>
            <person name="Oberbeckmann S."/>
            <person name="Bunk B."/>
            <person name="Jeske O."/>
            <person name="Meyerdierks A."/>
            <person name="Storesund J.E."/>
            <person name="Kallscheuer N."/>
            <person name="Luecker S."/>
            <person name="Lage O.M."/>
            <person name="Pohl T."/>
            <person name="Merkel B.J."/>
            <person name="Hornburger P."/>
            <person name="Mueller R.-W."/>
            <person name="Bruemmer F."/>
            <person name="Labrenz M."/>
            <person name="Spormann A.M."/>
            <person name="Op Den Camp H."/>
            <person name="Overmann J."/>
            <person name="Amann R."/>
            <person name="Jetten M.S.M."/>
            <person name="Mascher T."/>
            <person name="Medema M.H."/>
            <person name="Devos D.P."/>
            <person name="Kaster A.-K."/>
            <person name="Ovreas L."/>
            <person name="Rohde M."/>
            <person name="Galperin M.Y."/>
            <person name="Jogler C."/>
        </authorList>
    </citation>
    <scope>NUCLEOTIDE SEQUENCE [LARGE SCALE GENOMIC DNA]</scope>
    <source>
        <strain evidence="3 4">LF1</strain>
    </source>
</reference>
<evidence type="ECO:0000259" key="2">
    <source>
        <dbReference type="Pfam" id="PF20009"/>
    </source>
</evidence>
<dbReference type="InterPro" id="IPR036439">
    <property type="entry name" value="Dockerin_dom_sf"/>
</dbReference>
<dbReference type="InterPro" id="IPR018247">
    <property type="entry name" value="EF_Hand_1_Ca_BS"/>
</dbReference>